<gene>
    <name evidence="1" type="ORF">DW2_06983</name>
</gene>
<dbReference type="RefSeq" id="WP_038144888.1">
    <property type="nucleotide sequence ID" value="NZ_AQRC01000004.1"/>
</dbReference>
<dbReference type="STRING" id="1317124.DW2_06983"/>
<dbReference type="Pfam" id="PF06748">
    <property type="entry name" value="DUF1217"/>
    <property type="match status" value="1"/>
</dbReference>
<evidence type="ECO:0008006" key="3">
    <source>
        <dbReference type="Google" id="ProtNLM"/>
    </source>
</evidence>
<evidence type="ECO:0000313" key="2">
    <source>
        <dbReference type="Proteomes" id="UP000028607"/>
    </source>
</evidence>
<dbReference type="SUPFAM" id="SSF158837">
    <property type="entry name" value="AGR C 984p-like"/>
    <property type="match status" value="1"/>
</dbReference>
<dbReference type="InterPro" id="IPR010626">
    <property type="entry name" value="DUF1217"/>
</dbReference>
<accession>A0A085TY90</accession>
<dbReference type="eggNOG" id="ENOG502ZBJH">
    <property type="taxonomic scope" value="Bacteria"/>
</dbReference>
<comment type="caution">
    <text evidence="1">The sequence shown here is derived from an EMBL/GenBank/DDBJ whole genome shotgun (WGS) entry which is preliminary data.</text>
</comment>
<dbReference type="OrthoDB" id="7824597at2"/>
<reference evidence="1 2" key="2">
    <citation type="journal article" date="2015" name="Antonie Van Leeuwenhoek">
        <title>Thioclava indica sp. nov., isolated from surface seawater of the Indian Ocean.</title>
        <authorList>
            <person name="Liu Y."/>
            <person name="Lai Q."/>
            <person name="Du J."/>
            <person name="Xu H."/>
            <person name="Jiang L."/>
            <person name="Shao Z."/>
        </authorList>
    </citation>
    <scope>NUCLEOTIDE SEQUENCE [LARGE SCALE GENOMIC DNA]</scope>
    <source>
        <strain evidence="1 2">13D2W-2</strain>
    </source>
</reference>
<dbReference type="Gene3D" id="1.10.3700.10">
    <property type="entry name" value="AGR C 984p-like"/>
    <property type="match status" value="1"/>
</dbReference>
<dbReference type="EMBL" id="AQRC01000004">
    <property type="protein sequence ID" value="KFE35687.1"/>
    <property type="molecule type" value="Genomic_DNA"/>
</dbReference>
<sequence length="276" mass="30433">MLTISGMSSRLALSLIDRTQAKQLQQLAQEPQHARAISRFREKIADIHTASDLVNDYDTYSFVMKAFDLEDQMFGKAMMREILSSDPADKSSLVNRLTDPRFRKLYNALGFTAGGTQNTNTASTAWQDTIVDQYVSQQFINGEREQNATVGSVLEFRQKLGGVSSWYSILKDKDMAQFMRTALGVPDDVIRLDVERQKEIFEGKFDLGKLKDPAAVDNLITHFVAASDAKDFANNGGAGSAAVTLMQSAIQGGSGQFVPATFDLTAIATFSASRYR</sequence>
<dbReference type="PATRIC" id="fig|1317124.6.peg.1415"/>
<protein>
    <recommendedName>
        <fullName evidence="3">Flagellar basal-body rod protein FlgF</fullName>
    </recommendedName>
</protein>
<dbReference type="InterPro" id="IPR023157">
    <property type="entry name" value="AGR-C-984p-like_sf"/>
</dbReference>
<reference evidence="2" key="1">
    <citation type="submission" date="2013-04" db="EMBL/GenBank/DDBJ databases">
        <title>Thioclava sp. 13D2W-2 Genome Sequencing.</title>
        <authorList>
            <person name="Lai Q."/>
            <person name="Li G."/>
            <person name="Shao Z."/>
        </authorList>
    </citation>
    <scope>NUCLEOTIDE SEQUENCE [LARGE SCALE GENOMIC DNA]</scope>
    <source>
        <strain evidence="2">13D2W-2</strain>
    </source>
</reference>
<proteinExistence type="predicted"/>
<keyword evidence="2" id="KW-1185">Reference proteome</keyword>
<name>A0A085TY90_9RHOB</name>
<dbReference type="Proteomes" id="UP000028607">
    <property type="component" value="Unassembled WGS sequence"/>
</dbReference>
<organism evidence="1 2">
    <name type="scientific">Thioclava atlantica</name>
    <dbReference type="NCBI Taxonomy" id="1317124"/>
    <lineage>
        <taxon>Bacteria</taxon>
        <taxon>Pseudomonadati</taxon>
        <taxon>Pseudomonadota</taxon>
        <taxon>Alphaproteobacteria</taxon>
        <taxon>Rhodobacterales</taxon>
        <taxon>Paracoccaceae</taxon>
        <taxon>Thioclava</taxon>
    </lineage>
</organism>
<dbReference type="AlphaFoldDB" id="A0A085TY90"/>
<evidence type="ECO:0000313" key="1">
    <source>
        <dbReference type="EMBL" id="KFE35687.1"/>
    </source>
</evidence>